<accession>A0A934RYS6</accession>
<keyword evidence="7 9" id="KW-0472">Membrane</keyword>
<evidence type="ECO:0000256" key="5">
    <source>
        <dbReference type="ARBA" id="ARBA00022692"/>
    </source>
</evidence>
<evidence type="ECO:0000256" key="2">
    <source>
        <dbReference type="ARBA" id="ARBA00022448"/>
    </source>
</evidence>
<keyword evidence="6 9" id="KW-1133">Transmembrane helix</keyword>
<keyword evidence="5 9" id="KW-0812">Transmembrane</keyword>
<comment type="caution">
    <text evidence="11">The sequence shown here is derived from an EMBL/GenBank/DDBJ whole genome shotgun (WGS) entry which is preliminary data.</text>
</comment>
<protein>
    <submittedName>
        <fullName evidence="11">TRAP transporter small permease</fullName>
    </submittedName>
</protein>
<keyword evidence="3" id="KW-1003">Cell membrane</keyword>
<evidence type="ECO:0000313" key="12">
    <source>
        <dbReference type="Proteomes" id="UP000617628"/>
    </source>
</evidence>
<reference evidence="11" key="1">
    <citation type="submission" date="2021-01" db="EMBL/GenBank/DDBJ databases">
        <title>Modified the classification status of verrucomicrobia.</title>
        <authorList>
            <person name="Feng X."/>
        </authorList>
    </citation>
    <scope>NUCLEOTIDE SEQUENCE</scope>
    <source>
        <strain evidence="11">KCTC 13126</strain>
    </source>
</reference>
<name>A0A934RYS6_9BACT</name>
<dbReference type="RefSeq" id="WP_200354539.1">
    <property type="nucleotide sequence ID" value="NZ_JAENIL010000008.1"/>
</dbReference>
<feature type="domain" description="Tripartite ATP-independent periplasmic transporters DctQ component" evidence="10">
    <location>
        <begin position="35"/>
        <end position="164"/>
    </location>
</feature>
<feature type="transmembrane region" description="Helical" evidence="9">
    <location>
        <begin position="63"/>
        <end position="87"/>
    </location>
</feature>
<dbReference type="InterPro" id="IPR007387">
    <property type="entry name" value="TRAP_DctQ"/>
</dbReference>
<feature type="transmembrane region" description="Helical" evidence="9">
    <location>
        <begin position="99"/>
        <end position="120"/>
    </location>
</feature>
<evidence type="ECO:0000256" key="8">
    <source>
        <dbReference type="ARBA" id="ARBA00038436"/>
    </source>
</evidence>
<dbReference type="AlphaFoldDB" id="A0A934RYS6"/>
<evidence type="ECO:0000256" key="3">
    <source>
        <dbReference type="ARBA" id="ARBA00022475"/>
    </source>
</evidence>
<sequence length="180" mass="19774">MSASENQILSAAVSVRRGLTRILQWVVIVLMAVLVLDVIWGVISRYAFGQQAKWSEELARLLLVWVSLFGASVAFSMKAHLGLDYFAEKLHPDAKKLNAILGAGIALAFAIIVFLIGGWTLMQKTLASGQQMVALPFPMWVKYAALPLSGVFMVVFLLEQLLERCFEPAVSSDEEGGFRA</sequence>
<dbReference type="PANTHER" id="PTHR35011">
    <property type="entry name" value="2,3-DIKETO-L-GULONATE TRAP TRANSPORTER SMALL PERMEASE PROTEIN YIAM"/>
    <property type="match status" value="1"/>
</dbReference>
<comment type="similarity">
    <text evidence="8">Belongs to the TRAP transporter small permease family.</text>
</comment>
<keyword evidence="2" id="KW-0813">Transport</keyword>
<gene>
    <name evidence="11" type="ORF">JIN87_05555</name>
</gene>
<comment type="subcellular location">
    <subcellularLocation>
        <location evidence="1">Cell inner membrane</location>
        <topology evidence="1">Multi-pass membrane protein</topology>
    </subcellularLocation>
</comment>
<evidence type="ECO:0000256" key="7">
    <source>
        <dbReference type="ARBA" id="ARBA00023136"/>
    </source>
</evidence>
<organism evidence="11 12">
    <name type="scientific">Pelagicoccus mobilis</name>
    <dbReference type="NCBI Taxonomy" id="415221"/>
    <lineage>
        <taxon>Bacteria</taxon>
        <taxon>Pseudomonadati</taxon>
        <taxon>Verrucomicrobiota</taxon>
        <taxon>Opitutia</taxon>
        <taxon>Puniceicoccales</taxon>
        <taxon>Pelagicoccaceae</taxon>
        <taxon>Pelagicoccus</taxon>
    </lineage>
</organism>
<dbReference type="InterPro" id="IPR055348">
    <property type="entry name" value="DctQ"/>
</dbReference>
<dbReference type="GO" id="GO:0022857">
    <property type="term" value="F:transmembrane transporter activity"/>
    <property type="evidence" value="ECO:0007669"/>
    <property type="project" value="TreeGrafter"/>
</dbReference>
<dbReference type="EMBL" id="JAENIL010000008">
    <property type="protein sequence ID" value="MBK1876324.1"/>
    <property type="molecule type" value="Genomic_DNA"/>
</dbReference>
<dbReference type="GO" id="GO:0005886">
    <property type="term" value="C:plasma membrane"/>
    <property type="evidence" value="ECO:0007669"/>
    <property type="project" value="UniProtKB-SubCell"/>
</dbReference>
<evidence type="ECO:0000256" key="4">
    <source>
        <dbReference type="ARBA" id="ARBA00022519"/>
    </source>
</evidence>
<dbReference type="Pfam" id="PF04290">
    <property type="entry name" value="DctQ"/>
    <property type="match status" value="1"/>
</dbReference>
<feature type="transmembrane region" description="Helical" evidence="9">
    <location>
        <begin position="140"/>
        <end position="158"/>
    </location>
</feature>
<feature type="transmembrane region" description="Helical" evidence="9">
    <location>
        <begin position="22"/>
        <end position="43"/>
    </location>
</feature>
<evidence type="ECO:0000256" key="9">
    <source>
        <dbReference type="SAM" id="Phobius"/>
    </source>
</evidence>
<dbReference type="Proteomes" id="UP000617628">
    <property type="component" value="Unassembled WGS sequence"/>
</dbReference>
<evidence type="ECO:0000256" key="1">
    <source>
        <dbReference type="ARBA" id="ARBA00004429"/>
    </source>
</evidence>
<evidence type="ECO:0000259" key="10">
    <source>
        <dbReference type="Pfam" id="PF04290"/>
    </source>
</evidence>
<keyword evidence="12" id="KW-1185">Reference proteome</keyword>
<dbReference type="GO" id="GO:0015740">
    <property type="term" value="P:C4-dicarboxylate transport"/>
    <property type="evidence" value="ECO:0007669"/>
    <property type="project" value="TreeGrafter"/>
</dbReference>
<keyword evidence="4" id="KW-0997">Cell inner membrane</keyword>
<proteinExistence type="inferred from homology"/>
<dbReference type="PANTHER" id="PTHR35011:SF2">
    <property type="entry name" value="2,3-DIKETO-L-GULONATE TRAP TRANSPORTER SMALL PERMEASE PROTEIN YIAM"/>
    <property type="match status" value="1"/>
</dbReference>
<evidence type="ECO:0000256" key="6">
    <source>
        <dbReference type="ARBA" id="ARBA00022989"/>
    </source>
</evidence>
<evidence type="ECO:0000313" key="11">
    <source>
        <dbReference type="EMBL" id="MBK1876324.1"/>
    </source>
</evidence>